<dbReference type="Gene3D" id="3.40.1090.10">
    <property type="entry name" value="Cytosolic phospholipase A2 catalytic domain"/>
    <property type="match status" value="1"/>
</dbReference>
<proteinExistence type="predicted"/>
<organism evidence="2 3">
    <name type="scientific">Hibiscus trionum</name>
    <name type="common">Flower of an hour</name>
    <dbReference type="NCBI Taxonomy" id="183268"/>
    <lineage>
        <taxon>Eukaryota</taxon>
        <taxon>Viridiplantae</taxon>
        <taxon>Streptophyta</taxon>
        <taxon>Embryophyta</taxon>
        <taxon>Tracheophyta</taxon>
        <taxon>Spermatophyta</taxon>
        <taxon>Magnoliopsida</taxon>
        <taxon>eudicotyledons</taxon>
        <taxon>Gunneridae</taxon>
        <taxon>Pentapetalae</taxon>
        <taxon>rosids</taxon>
        <taxon>malvids</taxon>
        <taxon>Malvales</taxon>
        <taxon>Malvaceae</taxon>
        <taxon>Malvoideae</taxon>
        <taxon>Hibiscus</taxon>
    </lineage>
</organism>
<dbReference type="Proteomes" id="UP001165190">
    <property type="component" value="Unassembled WGS sequence"/>
</dbReference>
<dbReference type="OrthoDB" id="1658288at2759"/>
<sequence>MASVDVSTKENMDNLVAKGEMLLDKTVSRMNLNSNLYEPVENGDSNADALQRFAKLLSDERKLRGSNSPTSQANKSS</sequence>
<dbReference type="GO" id="GO:0016042">
    <property type="term" value="P:lipid catabolic process"/>
    <property type="evidence" value="ECO:0007669"/>
    <property type="project" value="UniProtKB-KW"/>
</dbReference>
<dbReference type="GO" id="GO:0004620">
    <property type="term" value="F:phospholipase activity"/>
    <property type="evidence" value="ECO:0007669"/>
    <property type="project" value="TreeGrafter"/>
</dbReference>
<keyword evidence="3" id="KW-1185">Reference proteome</keyword>
<dbReference type="PANTHER" id="PTHR32176:SF92">
    <property type="entry name" value="XYLOSE ISOMERASE"/>
    <property type="match status" value="1"/>
</dbReference>
<dbReference type="AlphaFoldDB" id="A0A9W7GX78"/>
<accession>A0A9W7GX78</accession>
<protein>
    <submittedName>
        <fullName evidence="2">Patatin-related phospholipase III beta, phospholipase A IVC, PATATIN-like protein 4</fullName>
    </submittedName>
</protein>
<evidence type="ECO:0000313" key="2">
    <source>
        <dbReference type="EMBL" id="GMI67200.1"/>
    </source>
</evidence>
<gene>
    <name evidence="2" type="ORF">HRI_000389400</name>
</gene>
<keyword evidence="1" id="KW-0443">Lipid metabolism</keyword>
<comment type="caution">
    <text evidence="2">The sequence shown here is derived from an EMBL/GenBank/DDBJ whole genome shotgun (WGS) entry which is preliminary data.</text>
</comment>
<dbReference type="PANTHER" id="PTHR32176">
    <property type="entry name" value="XYLOSE ISOMERASE"/>
    <property type="match status" value="1"/>
</dbReference>
<dbReference type="EMBL" id="BSYR01000004">
    <property type="protein sequence ID" value="GMI67200.1"/>
    <property type="molecule type" value="Genomic_DNA"/>
</dbReference>
<name>A0A9W7GX78_HIBTR</name>
<evidence type="ECO:0000313" key="3">
    <source>
        <dbReference type="Proteomes" id="UP001165190"/>
    </source>
</evidence>
<evidence type="ECO:0000256" key="1">
    <source>
        <dbReference type="ARBA" id="ARBA00022963"/>
    </source>
</evidence>
<dbReference type="GO" id="GO:0047372">
    <property type="term" value="F:monoacylglycerol lipase activity"/>
    <property type="evidence" value="ECO:0007669"/>
    <property type="project" value="TreeGrafter"/>
</dbReference>
<keyword evidence="1" id="KW-0442">Lipid degradation</keyword>
<reference evidence="2" key="1">
    <citation type="submission" date="2023-05" db="EMBL/GenBank/DDBJ databases">
        <title>Genome and transcriptome analyses reveal genes involved in the formation of fine ridges on petal epidermal cells in Hibiscus trionum.</title>
        <authorList>
            <person name="Koshimizu S."/>
            <person name="Masuda S."/>
            <person name="Ishii T."/>
            <person name="Shirasu K."/>
            <person name="Hoshino A."/>
            <person name="Arita M."/>
        </authorList>
    </citation>
    <scope>NUCLEOTIDE SEQUENCE</scope>
    <source>
        <strain evidence="2">Hamamatsu line</strain>
    </source>
</reference>